<dbReference type="RefSeq" id="WP_211601693.1">
    <property type="nucleotide sequence ID" value="NZ_JAGSNF010000004.1"/>
</dbReference>
<dbReference type="EMBL" id="JAGSNF010000004">
    <property type="protein sequence ID" value="MBR7742525.1"/>
    <property type="molecule type" value="Genomic_DNA"/>
</dbReference>
<reference evidence="1" key="1">
    <citation type="submission" date="2021-04" db="EMBL/GenBank/DDBJ databases">
        <title>Phycicoccus avicenniae sp. nov., a novel endophytic actinomycetes isolated from branch of Avicennia mariana.</title>
        <authorList>
            <person name="Tuo L."/>
        </authorList>
    </citation>
    <scope>NUCLEOTIDE SEQUENCE</scope>
    <source>
        <strain evidence="1">BSK3Z-2</strain>
    </source>
</reference>
<evidence type="ECO:0000313" key="2">
    <source>
        <dbReference type="Proteomes" id="UP000677016"/>
    </source>
</evidence>
<evidence type="ECO:0000313" key="1">
    <source>
        <dbReference type="EMBL" id="MBR7742525.1"/>
    </source>
</evidence>
<dbReference type="AlphaFoldDB" id="A0A941D609"/>
<comment type="caution">
    <text evidence="1">The sequence shown here is derived from an EMBL/GenBank/DDBJ whole genome shotgun (WGS) entry which is preliminary data.</text>
</comment>
<accession>A0A941D609</accession>
<gene>
    <name evidence="1" type="ORF">KC207_04385</name>
</gene>
<dbReference type="Proteomes" id="UP000677016">
    <property type="component" value="Unassembled WGS sequence"/>
</dbReference>
<keyword evidence="2" id="KW-1185">Reference proteome</keyword>
<protein>
    <submittedName>
        <fullName evidence="1">Lantibiotic dehydratase</fullName>
    </submittedName>
</protein>
<sequence length="859" mass="90946">MTDLAPPRHTAAPEPSDAGPVWFHRMNPFARALLSDPDQAALLARLGDADADAARAAESAGAELHDLVGATEDPAERKALLGVSRALRKGRPLPDGPRPASVVAWEQAARRRADVVAQVRDGHADALARERRELARQLTDPSLRASLELVAPEVARQAGRYVDAVADSGRAASRVLKAERGLLQYVLRAAVRTSPLSRLTAVGLTHAAPGGTHPDTPVVLDERSVCSLDRVMFDHVVGGALERDGVLGDDPHVGVPATGAVADGRLYVLRPTSEGWQRVGVPLTSPLAEVVDAVALGPAPLSRVVARVAQTLRTDDREVVAGVVRSAVAQGLLCTLEPTTDADLLDLDPRGSALLAEHLPAVGRALADLAEAPAERRREIVETLDTTLGTLSRAAGRPARVAVAEDRFVELAPVDPAGWGPALDDLGPAVDLLATFDWLADVAVALEDAFLERHGAGSRVSLVEEAPALVASVTAAAERMTRVYAEAADDPAVLDTIGGADSVLARLYAVRRGIENAVGAAVEAALAEGREEVVLDVGTVHRLLDGLPDRLRARPLGYGVLVQSLGDRLVVNDGLPGHGMLFSRFLGPDRALGGDALPRLRAGLLERYAEPGSTLVEDRTHHGMNVNVHPPVLDDTLEPADWHRLELRHDTGTGRLDVVDGERPLKVLPIGGGHPGLYPPPLSVASGLVIAGRLYNGMPDAWAERDGRDATTTRRVPRVLVGDVVVSRARWYPGADLEQALAEPDEAERLLAVARWRAAHGVPHEVVVKSVPADSGPASVGSPDAQAVRFRSKPQYVDLDSALCVRVLPRMLERRGGEDAPALYLEEAAPGVRPGTHAAEWVVEVSRPAGGRFTHGGSR</sequence>
<proteinExistence type="predicted"/>
<organism evidence="1 2">
    <name type="scientific">Phycicoccus avicenniae</name>
    <dbReference type="NCBI Taxonomy" id="2828860"/>
    <lineage>
        <taxon>Bacteria</taxon>
        <taxon>Bacillati</taxon>
        <taxon>Actinomycetota</taxon>
        <taxon>Actinomycetes</taxon>
        <taxon>Micrococcales</taxon>
        <taxon>Intrasporangiaceae</taxon>
        <taxon>Phycicoccus</taxon>
    </lineage>
</organism>
<name>A0A941D609_9MICO</name>